<protein>
    <submittedName>
        <fullName evidence="1">Uncharacterized protein</fullName>
    </submittedName>
</protein>
<sequence length="119" mass="13590">MLSATLTCNLMTGLFLSFLQLCMCVSRSMLTFFFGSAILLFKSHTCATFVSYVLCVYTLQQQYLSTGLMLSKYREKANKGNSALLHCPAFHLFFELTRLYHAQTQVLFHAAAYIYLTLR</sequence>
<reference evidence="1" key="1">
    <citation type="journal article" date="2016" name="Ticks Tick Borne Dis.">
        <title>De novo assembly and annotation of the salivary gland transcriptome of Rhipicephalus appendiculatus male and female ticks during blood feeding.</title>
        <authorList>
            <person name="de Castro M.H."/>
            <person name="de Klerk D."/>
            <person name="Pienaar R."/>
            <person name="Latif A.A."/>
            <person name="Rees D.J."/>
            <person name="Mans B.J."/>
        </authorList>
    </citation>
    <scope>NUCLEOTIDE SEQUENCE</scope>
    <source>
        <tissue evidence="1">Salivary glands</tissue>
    </source>
</reference>
<accession>A0A131YBK6</accession>
<name>A0A131YBK6_RHIAP</name>
<dbReference type="EMBL" id="GEDV01012280">
    <property type="protein sequence ID" value="JAP76277.1"/>
    <property type="molecule type" value="Transcribed_RNA"/>
</dbReference>
<evidence type="ECO:0000313" key="1">
    <source>
        <dbReference type="EMBL" id="JAP76277.1"/>
    </source>
</evidence>
<dbReference type="AlphaFoldDB" id="A0A131YBK6"/>
<organism evidence="1">
    <name type="scientific">Rhipicephalus appendiculatus</name>
    <name type="common">Brown ear tick</name>
    <dbReference type="NCBI Taxonomy" id="34631"/>
    <lineage>
        <taxon>Eukaryota</taxon>
        <taxon>Metazoa</taxon>
        <taxon>Ecdysozoa</taxon>
        <taxon>Arthropoda</taxon>
        <taxon>Chelicerata</taxon>
        <taxon>Arachnida</taxon>
        <taxon>Acari</taxon>
        <taxon>Parasitiformes</taxon>
        <taxon>Ixodida</taxon>
        <taxon>Ixodoidea</taxon>
        <taxon>Ixodidae</taxon>
        <taxon>Rhipicephalinae</taxon>
        <taxon>Rhipicephalus</taxon>
        <taxon>Rhipicephalus</taxon>
    </lineage>
</organism>
<proteinExistence type="predicted"/>